<name>A0A0C9Z2G2_9AGAM</name>
<dbReference type="AlphaFoldDB" id="A0A0C9Z2G2"/>
<dbReference type="Proteomes" id="UP000054018">
    <property type="component" value="Unassembled WGS sequence"/>
</dbReference>
<dbReference type="HOGENOM" id="CLU_060373_1_0_1"/>
<evidence type="ECO:0000313" key="2">
    <source>
        <dbReference type="EMBL" id="KIK16547.1"/>
    </source>
</evidence>
<proteinExistence type="predicted"/>
<dbReference type="OrthoDB" id="2662476at2759"/>
<keyword evidence="3" id="KW-1185">Reference proteome</keyword>
<organism evidence="2 3">
    <name type="scientific">Pisolithus microcarpus 441</name>
    <dbReference type="NCBI Taxonomy" id="765257"/>
    <lineage>
        <taxon>Eukaryota</taxon>
        <taxon>Fungi</taxon>
        <taxon>Dikarya</taxon>
        <taxon>Basidiomycota</taxon>
        <taxon>Agaricomycotina</taxon>
        <taxon>Agaricomycetes</taxon>
        <taxon>Agaricomycetidae</taxon>
        <taxon>Boletales</taxon>
        <taxon>Sclerodermatineae</taxon>
        <taxon>Pisolithaceae</taxon>
        <taxon>Pisolithus</taxon>
    </lineage>
</organism>
<dbReference type="Pfam" id="PF20149">
    <property type="entry name" value="DUF6532"/>
    <property type="match status" value="1"/>
</dbReference>
<dbReference type="EMBL" id="KN833854">
    <property type="protein sequence ID" value="KIK16547.1"/>
    <property type="molecule type" value="Genomic_DNA"/>
</dbReference>
<protein>
    <recommendedName>
        <fullName evidence="1">DUF6532 domain-containing protein</fullName>
    </recommendedName>
</protein>
<evidence type="ECO:0000259" key="1">
    <source>
        <dbReference type="Pfam" id="PF20149"/>
    </source>
</evidence>
<reference evidence="2 3" key="1">
    <citation type="submission" date="2014-04" db="EMBL/GenBank/DDBJ databases">
        <authorList>
            <consortium name="DOE Joint Genome Institute"/>
            <person name="Kuo A."/>
            <person name="Kohler A."/>
            <person name="Costa M.D."/>
            <person name="Nagy L.G."/>
            <person name="Floudas D."/>
            <person name="Copeland A."/>
            <person name="Barry K.W."/>
            <person name="Cichocki N."/>
            <person name="Veneault-Fourrey C."/>
            <person name="LaButti K."/>
            <person name="Lindquist E.A."/>
            <person name="Lipzen A."/>
            <person name="Lundell T."/>
            <person name="Morin E."/>
            <person name="Murat C."/>
            <person name="Sun H."/>
            <person name="Tunlid A."/>
            <person name="Henrissat B."/>
            <person name="Grigoriev I.V."/>
            <person name="Hibbett D.S."/>
            <person name="Martin F."/>
            <person name="Nordberg H.P."/>
            <person name="Cantor M.N."/>
            <person name="Hua S.X."/>
        </authorList>
    </citation>
    <scope>NUCLEOTIDE SEQUENCE [LARGE SCALE GENOMIC DNA]</scope>
    <source>
        <strain evidence="2 3">441</strain>
    </source>
</reference>
<reference evidence="3" key="2">
    <citation type="submission" date="2015-01" db="EMBL/GenBank/DDBJ databases">
        <title>Evolutionary Origins and Diversification of the Mycorrhizal Mutualists.</title>
        <authorList>
            <consortium name="DOE Joint Genome Institute"/>
            <consortium name="Mycorrhizal Genomics Consortium"/>
            <person name="Kohler A."/>
            <person name="Kuo A."/>
            <person name="Nagy L.G."/>
            <person name="Floudas D."/>
            <person name="Copeland A."/>
            <person name="Barry K.W."/>
            <person name="Cichocki N."/>
            <person name="Veneault-Fourrey C."/>
            <person name="LaButti K."/>
            <person name="Lindquist E.A."/>
            <person name="Lipzen A."/>
            <person name="Lundell T."/>
            <person name="Morin E."/>
            <person name="Murat C."/>
            <person name="Riley R."/>
            <person name="Ohm R."/>
            <person name="Sun H."/>
            <person name="Tunlid A."/>
            <person name="Henrissat B."/>
            <person name="Grigoriev I.V."/>
            <person name="Hibbett D.S."/>
            <person name="Martin F."/>
        </authorList>
    </citation>
    <scope>NUCLEOTIDE SEQUENCE [LARGE SCALE GENOMIC DNA]</scope>
    <source>
        <strain evidence="3">441</strain>
    </source>
</reference>
<feature type="domain" description="DUF6532" evidence="1">
    <location>
        <begin position="4"/>
        <end position="144"/>
    </location>
</feature>
<dbReference type="InterPro" id="IPR045341">
    <property type="entry name" value="DUF6532"/>
</dbReference>
<accession>A0A0C9Z2G2</accession>
<dbReference type="STRING" id="765257.A0A0C9Z2G2"/>
<sequence length="188" mass="21138">MVTQLWEDLGNWHSSLRKKACVYVSQRYQWDPDNCWEENISIVKGLLGERRMFLRNGVDEDGRTNNLAHPALLGVIIDFFYPGTSSIGQLFPEVFCDKVLRVAVAVAAMALKVVLDEIVSSGEVTFRVATYTPIYLEMLGLMNKCDTSPIHVAKMKALRTEWARIGSNGMKEDEATAVATMDFDVELD</sequence>
<gene>
    <name evidence="2" type="ORF">PISMIDRAFT_15759</name>
</gene>
<evidence type="ECO:0000313" key="3">
    <source>
        <dbReference type="Proteomes" id="UP000054018"/>
    </source>
</evidence>